<organism evidence="3 4">
    <name type="scientific">Ornithinimicrobium ciconiae</name>
    <dbReference type="NCBI Taxonomy" id="2594265"/>
    <lineage>
        <taxon>Bacteria</taxon>
        <taxon>Bacillati</taxon>
        <taxon>Actinomycetota</taxon>
        <taxon>Actinomycetes</taxon>
        <taxon>Micrococcales</taxon>
        <taxon>Ornithinimicrobiaceae</taxon>
        <taxon>Ornithinimicrobium</taxon>
    </lineage>
</organism>
<keyword evidence="4" id="KW-1185">Reference proteome</keyword>
<evidence type="ECO:0000313" key="4">
    <source>
        <dbReference type="Proteomes" id="UP000315395"/>
    </source>
</evidence>
<sequence>MPSAPQPGPSPGDPPDQQATRLGFDTSAKALVAGVCAAVGLLLGVAIRPVADFATGLEWVPFQGPLRLIASADHSWVAWALPVLGLLAGAVFAAVIIHQSPVLHVGRDQVNVEQKGQVRTIRRAQVATVYRDGGNLVLETEQGRTLFRGEVEGGKDAVRTAFVTHGYPWDAEPH</sequence>
<evidence type="ECO:0000313" key="3">
    <source>
        <dbReference type="EMBL" id="QDO87527.1"/>
    </source>
</evidence>
<dbReference type="InterPro" id="IPR057798">
    <property type="entry name" value="PH_YqeB"/>
</dbReference>
<dbReference type="OrthoDB" id="5145029at2"/>
<proteinExistence type="predicted"/>
<keyword evidence="1" id="KW-0812">Transmembrane</keyword>
<evidence type="ECO:0000259" key="2">
    <source>
        <dbReference type="Pfam" id="PF23494"/>
    </source>
</evidence>
<name>A0A516G7M3_9MICO</name>
<accession>A0A516G7M3</accession>
<dbReference type="KEGG" id="orz:FNH13_03560"/>
<reference evidence="3 4" key="1">
    <citation type="submission" date="2019-07" db="EMBL/GenBank/DDBJ databases">
        <title>complete genome sequencing of Ornithinimicrobium sp. H23M54.</title>
        <authorList>
            <person name="Bae J.-W."/>
            <person name="Lee S.-Y."/>
        </authorList>
    </citation>
    <scope>NUCLEOTIDE SEQUENCE [LARGE SCALE GENOMIC DNA]</scope>
    <source>
        <strain evidence="3 4">H23M54</strain>
    </source>
</reference>
<evidence type="ECO:0000256" key="1">
    <source>
        <dbReference type="SAM" id="Phobius"/>
    </source>
</evidence>
<protein>
    <recommendedName>
        <fullName evidence="2">YqeB PH domain-containing protein</fullName>
    </recommendedName>
</protein>
<dbReference type="Proteomes" id="UP000315395">
    <property type="component" value="Chromosome"/>
</dbReference>
<dbReference type="AlphaFoldDB" id="A0A516G7M3"/>
<feature type="domain" description="YqeB PH" evidence="2">
    <location>
        <begin position="20"/>
        <end position="169"/>
    </location>
</feature>
<dbReference type="Pfam" id="PF23494">
    <property type="entry name" value="bPH_10"/>
    <property type="match status" value="1"/>
</dbReference>
<gene>
    <name evidence="3" type="ORF">FNH13_03560</name>
</gene>
<dbReference type="RefSeq" id="WP_143782202.1">
    <property type="nucleotide sequence ID" value="NZ_CP041616.1"/>
</dbReference>
<keyword evidence="1" id="KW-0472">Membrane</keyword>
<feature type="transmembrane region" description="Helical" evidence="1">
    <location>
        <begin position="30"/>
        <end position="51"/>
    </location>
</feature>
<feature type="transmembrane region" description="Helical" evidence="1">
    <location>
        <begin position="76"/>
        <end position="97"/>
    </location>
</feature>
<dbReference type="EMBL" id="CP041616">
    <property type="protein sequence ID" value="QDO87527.1"/>
    <property type="molecule type" value="Genomic_DNA"/>
</dbReference>
<keyword evidence="1" id="KW-1133">Transmembrane helix</keyword>